<sequence>MKLLSERLAFIYKETPELEGERGQTGLIKASGASKSVVNQWLNDKIKSIDIRYALNIERELGFSHIWLMTGDGDPHEPPAAFLKGNRPWHSAARAEAAEEARITLDEALTAKCGTAEEQQLLTAYRLTDEEGRIAFRATMKNVLIRTEVTRNKAQ</sequence>
<accession>A0A430HR75</accession>
<dbReference type="OrthoDB" id="9788236at2"/>
<protein>
    <submittedName>
        <fullName evidence="1">Uncharacterized protein</fullName>
    </submittedName>
</protein>
<dbReference type="Gene3D" id="1.10.260.40">
    <property type="entry name" value="lambda repressor-like DNA-binding domains"/>
    <property type="match status" value="1"/>
</dbReference>
<dbReference type="GO" id="GO:0003677">
    <property type="term" value="F:DNA binding"/>
    <property type="evidence" value="ECO:0007669"/>
    <property type="project" value="InterPro"/>
</dbReference>
<dbReference type="Proteomes" id="UP000278085">
    <property type="component" value="Unassembled WGS sequence"/>
</dbReference>
<proteinExistence type="predicted"/>
<organism evidence="1 2">
    <name type="scientific">Massilia atriviolacea</name>
    <dbReference type="NCBI Taxonomy" id="2495579"/>
    <lineage>
        <taxon>Bacteria</taxon>
        <taxon>Pseudomonadati</taxon>
        <taxon>Pseudomonadota</taxon>
        <taxon>Betaproteobacteria</taxon>
        <taxon>Burkholderiales</taxon>
        <taxon>Oxalobacteraceae</taxon>
        <taxon>Telluria group</taxon>
        <taxon>Massilia</taxon>
    </lineage>
</organism>
<evidence type="ECO:0000313" key="1">
    <source>
        <dbReference type="EMBL" id="RSZ60016.1"/>
    </source>
</evidence>
<comment type="caution">
    <text evidence="1">The sequence shown here is derived from an EMBL/GenBank/DDBJ whole genome shotgun (WGS) entry which is preliminary data.</text>
</comment>
<dbReference type="InterPro" id="IPR010982">
    <property type="entry name" value="Lambda_DNA-bd_dom_sf"/>
</dbReference>
<evidence type="ECO:0000313" key="2">
    <source>
        <dbReference type="Proteomes" id="UP000278085"/>
    </source>
</evidence>
<dbReference type="RefSeq" id="WP_126073377.1">
    <property type="nucleotide sequence ID" value="NZ_CP051166.1"/>
</dbReference>
<gene>
    <name evidence="1" type="ORF">EJB06_07505</name>
</gene>
<keyword evidence="2" id="KW-1185">Reference proteome</keyword>
<reference evidence="1 2" key="1">
    <citation type="submission" date="2018-12" db="EMBL/GenBank/DDBJ databases">
        <authorList>
            <person name="Yang E."/>
        </authorList>
    </citation>
    <scope>NUCLEOTIDE SEQUENCE [LARGE SCALE GENOMIC DNA]</scope>
    <source>
        <strain evidence="1 2">SOD</strain>
    </source>
</reference>
<name>A0A430HR75_9BURK</name>
<dbReference type="EMBL" id="RXLQ01000003">
    <property type="protein sequence ID" value="RSZ60016.1"/>
    <property type="molecule type" value="Genomic_DNA"/>
</dbReference>
<dbReference type="AlphaFoldDB" id="A0A430HR75"/>